<dbReference type="OrthoDB" id="9934491at2"/>
<accession>A0A4Q0PC13</accession>
<dbReference type="RefSeq" id="WP_128756038.1">
    <property type="nucleotide sequence ID" value="NZ_QOVM01000001.1"/>
</dbReference>
<comment type="caution">
    <text evidence="2">The sequence shown here is derived from an EMBL/GenBank/DDBJ whole genome shotgun (WGS) entry which is preliminary data.</text>
</comment>
<gene>
    <name evidence="2" type="ORF">DSM00_72</name>
</gene>
<keyword evidence="1" id="KW-1133">Transmembrane helix</keyword>
<dbReference type="AlphaFoldDB" id="A0A4Q0PC13"/>
<organism evidence="2 3">
    <name type="scientific">Leeuwenhoekiella aequorea</name>
    <dbReference type="NCBI Taxonomy" id="283736"/>
    <lineage>
        <taxon>Bacteria</taxon>
        <taxon>Pseudomonadati</taxon>
        <taxon>Bacteroidota</taxon>
        <taxon>Flavobacteriia</taxon>
        <taxon>Flavobacteriales</taxon>
        <taxon>Flavobacteriaceae</taxon>
        <taxon>Leeuwenhoekiella</taxon>
    </lineage>
</organism>
<keyword evidence="1" id="KW-0472">Membrane</keyword>
<keyword evidence="3" id="KW-1185">Reference proteome</keyword>
<reference evidence="2 3" key="1">
    <citation type="submission" date="2018-07" db="EMBL/GenBank/DDBJ databases">
        <title>Leeuwenhoekiella genomics.</title>
        <authorList>
            <person name="Tahon G."/>
            <person name="Willems A."/>
        </authorList>
    </citation>
    <scope>NUCLEOTIDE SEQUENCE [LARGE SCALE GENOMIC DNA]</scope>
    <source>
        <strain evidence="2 3">LMG 22550</strain>
    </source>
</reference>
<dbReference type="EMBL" id="QOVM01000001">
    <property type="protein sequence ID" value="RXG24287.1"/>
    <property type="molecule type" value="Genomic_DNA"/>
</dbReference>
<dbReference type="Proteomes" id="UP000289238">
    <property type="component" value="Unassembled WGS sequence"/>
</dbReference>
<feature type="transmembrane region" description="Helical" evidence="1">
    <location>
        <begin position="50"/>
        <end position="68"/>
    </location>
</feature>
<evidence type="ECO:0000313" key="3">
    <source>
        <dbReference type="Proteomes" id="UP000289238"/>
    </source>
</evidence>
<evidence type="ECO:0000313" key="2">
    <source>
        <dbReference type="EMBL" id="RXG24287.1"/>
    </source>
</evidence>
<name>A0A4Q0PC13_9FLAO</name>
<keyword evidence="1" id="KW-0812">Transmembrane</keyword>
<sequence>MNKKLHIFFINLMFWGYSLGVCANEKYPPTPNTRMSDAPPVGLPLPIDDYIPHFLVIALIIGVGYLIIKERSTSTTT</sequence>
<protein>
    <submittedName>
        <fullName evidence="2">Uncharacterized protein</fullName>
    </submittedName>
</protein>
<evidence type="ECO:0000256" key="1">
    <source>
        <dbReference type="SAM" id="Phobius"/>
    </source>
</evidence>
<proteinExistence type="predicted"/>